<keyword evidence="3" id="KW-1185">Reference proteome</keyword>
<evidence type="ECO:0000313" key="2">
    <source>
        <dbReference type="EMBL" id="RKQ85986.1"/>
    </source>
</evidence>
<gene>
    <name evidence="2" type="ORF">C8N24_3994</name>
</gene>
<dbReference type="Gene3D" id="3.10.180.10">
    <property type="entry name" value="2,3-Dihydroxybiphenyl 1,2-Dioxygenase, domain 1"/>
    <property type="match status" value="1"/>
</dbReference>
<proteinExistence type="predicted"/>
<feature type="domain" description="VOC" evidence="1">
    <location>
        <begin position="5"/>
        <end position="121"/>
    </location>
</feature>
<dbReference type="PANTHER" id="PTHR39175:SF1">
    <property type="entry name" value="FAMILY PROTEIN, PUTATIVE (AFU_ORTHOLOGUE AFUA_3G15060)-RELATED"/>
    <property type="match status" value="1"/>
</dbReference>
<dbReference type="InterPro" id="IPR029068">
    <property type="entry name" value="Glyas_Bleomycin-R_OHBP_Dase"/>
</dbReference>
<comment type="caution">
    <text evidence="2">The sequence shown here is derived from an EMBL/GenBank/DDBJ whole genome shotgun (WGS) entry which is preliminary data.</text>
</comment>
<evidence type="ECO:0000259" key="1">
    <source>
        <dbReference type="PROSITE" id="PS51819"/>
    </source>
</evidence>
<organism evidence="2 3">
    <name type="scientific">Solirubrobacter pauli</name>
    <dbReference type="NCBI Taxonomy" id="166793"/>
    <lineage>
        <taxon>Bacteria</taxon>
        <taxon>Bacillati</taxon>
        <taxon>Actinomycetota</taxon>
        <taxon>Thermoleophilia</taxon>
        <taxon>Solirubrobacterales</taxon>
        <taxon>Solirubrobacteraceae</taxon>
        <taxon>Solirubrobacter</taxon>
    </lineage>
</organism>
<accession>A0A660KWD2</accession>
<dbReference type="Proteomes" id="UP000278962">
    <property type="component" value="Unassembled WGS sequence"/>
</dbReference>
<reference evidence="2 3" key="1">
    <citation type="submission" date="2018-10" db="EMBL/GenBank/DDBJ databases">
        <title>Genomic Encyclopedia of Archaeal and Bacterial Type Strains, Phase II (KMG-II): from individual species to whole genera.</title>
        <authorList>
            <person name="Goeker M."/>
        </authorList>
    </citation>
    <scope>NUCLEOTIDE SEQUENCE [LARGE SCALE GENOMIC DNA]</scope>
    <source>
        <strain evidence="2 3">DSM 14954</strain>
    </source>
</reference>
<keyword evidence="2" id="KW-0456">Lyase</keyword>
<dbReference type="SUPFAM" id="SSF54593">
    <property type="entry name" value="Glyoxalase/Bleomycin resistance protein/Dihydroxybiphenyl dioxygenase"/>
    <property type="match status" value="1"/>
</dbReference>
<sequence>MAVLGLDHVQIAAPAGCEDAARRFYGDLLGLVEVPKPEPLRARGGVWFAIGAQQLHVGVEANFAPARKAHPALLVESSALDALADRLRAAGFEVTWDHDLPGVRRFYVADPWGNRVELLTA</sequence>
<dbReference type="Pfam" id="PF00903">
    <property type="entry name" value="Glyoxalase"/>
    <property type="match status" value="1"/>
</dbReference>
<protein>
    <submittedName>
        <fullName evidence="2">Catechol 2,3-dioxygenase-like lactoylglutathione lyase family enzyme</fullName>
    </submittedName>
</protein>
<dbReference type="GO" id="GO:0016829">
    <property type="term" value="F:lyase activity"/>
    <property type="evidence" value="ECO:0007669"/>
    <property type="project" value="UniProtKB-KW"/>
</dbReference>
<dbReference type="GO" id="GO:0051213">
    <property type="term" value="F:dioxygenase activity"/>
    <property type="evidence" value="ECO:0007669"/>
    <property type="project" value="UniProtKB-KW"/>
</dbReference>
<dbReference type="PROSITE" id="PS51819">
    <property type="entry name" value="VOC"/>
    <property type="match status" value="1"/>
</dbReference>
<dbReference type="PANTHER" id="PTHR39175">
    <property type="entry name" value="FAMILY PROTEIN, PUTATIVE (AFU_ORTHOLOGUE AFUA_3G15060)-RELATED"/>
    <property type="match status" value="1"/>
</dbReference>
<keyword evidence="2" id="KW-0560">Oxidoreductase</keyword>
<dbReference type="EMBL" id="RBIL01000002">
    <property type="protein sequence ID" value="RKQ85986.1"/>
    <property type="molecule type" value="Genomic_DNA"/>
</dbReference>
<evidence type="ECO:0000313" key="3">
    <source>
        <dbReference type="Proteomes" id="UP000278962"/>
    </source>
</evidence>
<dbReference type="InterPro" id="IPR004360">
    <property type="entry name" value="Glyas_Fos-R_dOase_dom"/>
</dbReference>
<name>A0A660KWD2_9ACTN</name>
<keyword evidence="2" id="KW-0223">Dioxygenase</keyword>
<dbReference type="InterPro" id="IPR037523">
    <property type="entry name" value="VOC_core"/>
</dbReference>
<dbReference type="RefSeq" id="WP_121253356.1">
    <property type="nucleotide sequence ID" value="NZ_RBIL01000002.1"/>
</dbReference>
<dbReference type="OrthoDB" id="9813630at2"/>
<dbReference type="AlphaFoldDB" id="A0A660KWD2"/>